<dbReference type="Pfam" id="PF13758">
    <property type="entry name" value="Prefoldin_3"/>
    <property type="match status" value="1"/>
</dbReference>
<feature type="region of interest" description="Disordered" evidence="2">
    <location>
        <begin position="344"/>
        <end position="509"/>
    </location>
</feature>
<reference evidence="4" key="1">
    <citation type="journal article" date="2020" name="Stud. Mycol.">
        <title>101 Dothideomycetes genomes: a test case for predicting lifestyles and emergence of pathogens.</title>
        <authorList>
            <person name="Haridas S."/>
            <person name="Albert R."/>
            <person name="Binder M."/>
            <person name="Bloem J."/>
            <person name="Labutti K."/>
            <person name="Salamov A."/>
            <person name="Andreopoulos B."/>
            <person name="Baker S."/>
            <person name="Barry K."/>
            <person name="Bills G."/>
            <person name="Bluhm B."/>
            <person name="Cannon C."/>
            <person name="Castanera R."/>
            <person name="Culley D."/>
            <person name="Daum C."/>
            <person name="Ezra D."/>
            <person name="Gonzalez J."/>
            <person name="Henrissat B."/>
            <person name="Kuo A."/>
            <person name="Liang C."/>
            <person name="Lipzen A."/>
            <person name="Lutzoni F."/>
            <person name="Magnuson J."/>
            <person name="Mondo S."/>
            <person name="Nolan M."/>
            <person name="Ohm R."/>
            <person name="Pangilinan J."/>
            <person name="Park H.-J."/>
            <person name="Ramirez L."/>
            <person name="Alfaro M."/>
            <person name="Sun H."/>
            <person name="Tritt A."/>
            <person name="Yoshinaga Y."/>
            <person name="Zwiers L.-H."/>
            <person name="Turgeon B."/>
            <person name="Goodwin S."/>
            <person name="Spatafora J."/>
            <person name="Crous P."/>
            <person name="Grigoriev I."/>
        </authorList>
    </citation>
    <scope>NUCLEOTIDE SEQUENCE</scope>
    <source>
        <strain evidence="4">CBS 121410</strain>
    </source>
</reference>
<evidence type="ECO:0000259" key="3">
    <source>
        <dbReference type="Pfam" id="PF12927"/>
    </source>
</evidence>
<feature type="compositionally biased region" description="Low complexity" evidence="2">
    <location>
        <begin position="421"/>
        <end position="431"/>
    </location>
</feature>
<name>A0A9P4I0R4_9PEZI</name>
<dbReference type="GO" id="GO:0003714">
    <property type="term" value="F:transcription corepressor activity"/>
    <property type="evidence" value="ECO:0007669"/>
    <property type="project" value="TreeGrafter"/>
</dbReference>
<feature type="region of interest" description="Disordered" evidence="2">
    <location>
        <begin position="186"/>
        <end position="245"/>
    </location>
</feature>
<feature type="compositionally biased region" description="Acidic residues" evidence="2">
    <location>
        <begin position="536"/>
        <end position="549"/>
    </location>
</feature>
<feature type="compositionally biased region" description="Basic and acidic residues" evidence="2">
    <location>
        <begin position="369"/>
        <end position="382"/>
    </location>
</feature>
<feature type="region of interest" description="Disordered" evidence="2">
    <location>
        <begin position="268"/>
        <end position="304"/>
    </location>
</feature>
<dbReference type="GO" id="GO:0019212">
    <property type="term" value="F:phosphatase inhibitor activity"/>
    <property type="evidence" value="ECO:0007669"/>
    <property type="project" value="TreeGrafter"/>
</dbReference>
<dbReference type="Proteomes" id="UP000799776">
    <property type="component" value="Unassembled WGS sequence"/>
</dbReference>
<feature type="compositionally biased region" description="Acidic residues" evidence="2">
    <location>
        <begin position="271"/>
        <end position="295"/>
    </location>
</feature>
<gene>
    <name evidence="4" type="ORF">K490DRAFT_31806</name>
</gene>
<comment type="caution">
    <text evidence="4">The sequence shown here is derived from an EMBL/GenBank/DDBJ whole genome shotgun (WGS) entry which is preliminary data.</text>
</comment>
<protein>
    <recommendedName>
        <fullName evidence="3">DUF3835 domain-containing protein</fullName>
    </recommendedName>
</protein>
<dbReference type="GO" id="GO:0003682">
    <property type="term" value="F:chromatin binding"/>
    <property type="evidence" value="ECO:0007669"/>
    <property type="project" value="TreeGrafter"/>
</dbReference>
<evidence type="ECO:0000256" key="1">
    <source>
        <dbReference type="SAM" id="Coils"/>
    </source>
</evidence>
<dbReference type="PANTHER" id="PTHR15111">
    <property type="entry name" value="RNA POLYMERASE II SUBUNIT 5-MEDIATING PROTEIN NNX3"/>
    <property type="match status" value="1"/>
</dbReference>
<evidence type="ECO:0000313" key="5">
    <source>
        <dbReference type="Proteomes" id="UP000799776"/>
    </source>
</evidence>
<organism evidence="4 5">
    <name type="scientific">Saccharata proteae CBS 121410</name>
    <dbReference type="NCBI Taxonomy" id="1314787"/>
    <lineage>
        <taxon>Eukaryota</taxon>
        <taxon>Fungi</taxon>
        <taxon>Dikarya</taxon>
        <taxon>Ascomycota</taxon>
        <taxon>Pezizomycotina</taxon>
        <taxon>Dothideomycetes</taxon>
        <taxon>Dothideomycetes incertae sedis</taxon>
        <taxon>Botryosphaeriales</taxon>
        <taxon>Saccharataceae</taxon>
        <taxon>Saccharata</taxon>
    </lineage>
</organism>
<feature type="compositionally biased region" description="Polar residues" evidence="2">
    <location>
        <begin position="392"/>
        <end position="408"/>
    </location>
</feature>
<feature type="domain" description="DUF3835" evidence="3">
    <location>
        <begin position="482"/>
        <end position="564"/>
    </location>
</feature>
<keyword evidence="5" id="KW-1185">Reference proteome</keyword>
<feature type="coiled-coil region" evidence="1">
    <location>
        <begin position="17"/>
        <end position="44"/>
    </location>
</feature>
<accession>A0A9P4I0R4</accession>
<dbReference type="InterPro" id="IPR052255">
    <property type="entry name" value="RNA_pol_II_subunit5-mediator"/>
</dbReference>
<evidence type="ECO:0000313" key="4">
    <source>
        <dbReference type="EMBL" id="KAF2091349.1"/>
    </source>
</evidence>
<sequence length="569" mass="62597">MDPSALFKGTNGSKDPFTELERHRQRLEENVQKLRVALQYWQTQDAEYEGLKEEIIGAGGAEASTEKLLLIGKEFEGVSVNEKEIKELLGQDKTPPRNGQQVVDVISRRQDYVQKNTATVQKQLDAEEDKLSKIRILEAPDMEDEEGNPLTDIREELDEDGNIISSEVAPMGKSAPKVWDALRKIGITDTEDTDTVKPAKEASSEKDKSSLDSVQFKPGSRFVEVEDAEDTETKPLIPEDESPEDAAMRREMLEYGLNEVGAVVAELNINDLDDPNDSDFDEDEDDYEDTDDDDEFGRSIRSGISDEYRQEMLALEQKLNARMMTNVGPPQPEDADLNKMLQQAQGAHRLVVRSDEDIAQTAGTTTKPSIEKAEKKGVRFAEDVDVSPAPDQFSNPKASASESTTSKPSRPAVAEAIVERSPAPASSTAAAPPEPPRKTSRFKSSRGAQPSPPTPQPTATHVLESTAPAPRTVPTGPPDRTLATSVIERASPATSTVDPPDEDGTDPALLQQELAVEYHRVRNRLIQRQGGFLDKGEEEAEGPLMEEDEDGKVRKVSRFRAARLGRSGL</sequence>
<dbReference type="Pfam" id="PF12927">
    <property type="entry name" value="DUF3835"/>
    <property type="match status" value="1"/>
</dbReference>
<feature type="region of interest" description="Disordered" evidence="2">
    <location>
        <begin position="526"/>
        <end position="549"/>
    </location>
</feature>
<dbReference type="InterPro" id="IPR024325">
    <property type="entry name" value="DUF3835"/>
</dbReference>
<dbReference type="InterPro" id="IPR039553">
    <property type="entry name" value="Prefoldin-like"/>
</dbReference>
<dbReference type="AlphaFoldDB" id="A0A9P4I0R4"/>
<keyword evidence="1" id="KW-0175">Coiled coil</keyword>
<evidence type="ECO:0000256" key="2">
    <source>
        <dbReference type="SAM" id="MobiDB-lite"/>
    </source>
</evidence>
<feature type="compositionally biased region" description="Basic and acidic residues" evidence="2">
    <location>
        <begin position="194"/>
        <end position="210"/>
    </location>
</feature>
<dbReference type="PANTHER" id="PTHR15111:SF0">
    <property type="entry name" value="UNCONVENTIONAL PREFOLDIN RPB5 INTERACTOR 1"/>
    <property type="match status" value="1"/>
</dbReference>
<proteinExistence type="predicted"/>
<dbReference type="GO" id="GO:0000122">
    <property type="term" value="P:negative regulation of transcription by RNA polymerase II"/>
    <property type="evidence" value="ECO:0007669"/>
    <property type="project" value="TreeGrafter"/>
</dbReference>
<dbReference type="OrthoDB" id="21413at2759"/>
<dbReference type="EMBL" id="ML978711">
    <property type="protein sequence ID" value="KAF2091349.1"/>
    <property type="molecule type" value="Genomic_DNA"/>
</dbReference>